<dbReference type="InterPro" id="IPR052541">
    <property type="entry name" value="SQRD"/>
</dbReference>
<protein>
    <submittedName>
        <fullName evidence="3">NAD(P)/FAD-dependent oxidoreductase</fullName>
    </submittedName>
</protein>
<feature type="domain" description="FAD/NAD(P)-binding" evidence="1">
    <location>
        <begin position="191"/>
        <end position="290"/>
    </location>
</feature>
<dbReference type="InterPro" id="IPR023753">
    <property type="entry name" value="FAD/NAD-binding_dom"/>
</dbReference>
<evidence type="ECO:0000313" key="4">
    <source>
        <dbReference type="EMBL" id="NWJ83246.1"/>
    </source>
</evidence>
<organism evidence="3 8">
    <name type="scientific">Marine Group I thaumarchaeote</name>
    <dbReference type="NCBI Taxonomy" id="2511932"/>
    <lineage>
        <taxon>Archaea</taxon>
        <taxon>Nitrososphaerota</taxon>
        <taxon>Marine Group I</taxon>
    </lineage>
</organism>
<accession>A0A7K4MF34</accession>
<name>A0A7K4MF34_9ARCH</name>
<dbReference type="AlphaFoldDB" id="A0A7K4MF34"/>
<dbReference type="Proteomes" id="UP000563820">
    <property type="component" value="Unassembled WGS sequence"/>
</dbReference>
<dbReference type="Proteomes" id="UP000549797">
    <property type="component" value="Unassembled WGS sequence"/>
</dbReference>
<dbReference type="EMBL" id="JACATE010000001">
    <property type="protein sequence ID" value="NWJ27817.1"/>
    <property type="molecule type" value="Genomic_DNA"/>
</dbReference>
<dbReference type="SUPFAM" id="SSF51905">
    <property type="entry name" value="FAD/NAD(P)-binding domain"/>
    <property type="match status" value="2"/>
</dbReference>
<dbReference type="EMBL" id="JACATJ010000002">
    <property type="protein sequence ID" value="NWK08485.1"/>
    <property type="molecule type" value="Genomic_DNA"/>
</dbReference>
<dbReference type="EMBL" id="JACATI010000002">
    <property type="protein sequence ID" value="NWJ19906.1"/>
    <property type="molecule type" value="Genomic_DNA"/>
</dbReference>
<dbReference type="GO" id="GO:0016491">
    <property type="term" value="F:oxidoreductase activity"/>
    <property type="evidence" value="ECO:0007669"/>
    <property type="project" value="InterPro"/>
</dbReference>
<evidence type="ECO:0000313" key="5">
    <source>
        <dbReference type="EMBL" id="NWK08485.1"/>
    </source>
</evidence>
<evidence type="ECO:0000313" key="3">
    <source>
        <dbReference type="EMBL" id="NWJ27817.1"/>
    </source>
</evidence>
<dbReference type="InterPro" id="IPR036188">
    <property type="entry name" value="FAD/NAD-bd_sf"/>
</dbReference>
<comment type="caution">
    <text evidence="3">The sequence shown here is derived from an EMBL/GenBank/DDBJ whole genome shotgun (WGS) entry which is preliminary data.</text>
</comment>
<proteinExistence type="predicted"/>
<dbReference type="Proteomes" id="UP000587702">
    <property type="component" value="Unassembled WGS sequence"/>
</dbReference>
<reference evidence="6 7" key="1">
    <citation type="journal article" date="2019" name="Environ. Microbiol.">
        <title>Genomics insights into ecotype formation of ammonia-oxidizing archaea in the deep ocean.</title>
        <authorList>
            <person name="Wang Y."/>
            <person name="Huang J.M."/>
            <person name="Cui G.J."/>
            <person name="Nunoura T."/>
            <person name="Takaki Y."/>
            <person name="Li W.L."/>
            <person name="Li J."/>
            <person name="Gao Z.M."/>
            <person name="Takai K."/>
            <person name="Zhang A.Q."/>
            <person name="Stepanauskas R."/>
        </authorList>
    </citation>
    <scope>NUCLEOTIDE SEQUENCE [LARGE SCALE GENOMIC DNA]</scope>
    <source>
        <strain evidence="5 7">D1a</strain>
        <strain evidence="2 9">L14</strain>
        <strain evidence="3 8">T1L11</strain>
        <strain evidence="4 6">T3L1</strain>
    </source>
</reference>
<dbReference type="Pfam" id="PF07992">
    <property type="entry name" value="Pyr_redox_2"/>
    <property type="match status" value="2"/>
</dbReference>
<dbReference type="EMBL" id="JACATC010000001">
    <property type="protein sequence ID" value="NWJ83246.1"/>
    <property type="molecule type" value="Genomic_DNA"/>
</dbReference>
<sequence>MTNIPHVVILGGGFGGLSAANELRNSLTASQVKITVIDKKDWFMVGFAKLWIINGTRTFENSIGSLNELVKKEINFIKDEILTIDLQNKNVITTSKNFLYDFLIISMGAVLAPQKIPGLIENGFNLYDHNHLSEIHDRLESIESGKIAISIMGMPYKCPPAPFEASLLIDAMLRKRGIRDSVQIDFYSPAPITLPAAGPEVSKQILDLVNSEKITFHNSCKIKSVESKKLIFENSEADFDLLLAVPPHIAPKVIYDSGLAKESGFIPINRDCKTPFENVFAVGDVTILSVTETLTVPKAGVFAEGEGIIVAKNIILKIQSKEEFELFDGKGGCFIESGRDTASVLEVDMFSNSKPLTKLTESTSDNLSKKLEFEKERLSKWL</sequence>
<dbReference type="PRINTS" id="PR00368">
    <property type="entry name" value="FADPNR"/>
</dbReference>
<reference evidence="3" key="2">
    <citation type="submission" date="2020-06" db="EMBL/GenBank/DDBJ databases">
        <authorList>
            <person name="Wang Y."/>
        </authorList>
    </citation>
    <scope>NUCLEOTIDE SEQUENCE</scope>
    <source>
        <strain evidence="5">D1a</strain>
        <strain evidence="2">L14</strain>
        <strain evidence="3">T1L11</strain>
        <strain evidence="4">T3L1</strain>
    </source>
</reference>
<evidence type="ECO:0000313" key="7">
    <source>
        <dbReference type="Proteomes" id="UP000549797"/>
    </source>
</evidence>
<dbReference type="Proteomes" id="UP000520052">
    <property type="component" value="Unassembled WGS sequence"/>
</dbReference>
<dbReference type="PANTHER" id="PTHR43755">
    <property type="match status" value="1"/>
</dbReference>
<evidence type="ECO:0000313" key="9">
    <source>
        <dbReference type="Proteomes" id="UP000587702"/>
    </source>
</evidence>
<gene>
    <name evidence="3" type="ORF">HX848_00175</name>
    <name evidence="5" type="ORF">HX852_01615</name>
    <name evidence="4" type="ORF">HX854_00640</name>
    <name evidence="2" type="ORF">HX860_02375</name>
</gene>
<evidence type="ECO:0000313" key="6">
    <source>
        <dbReference type="Proteomes" id="UP000520052"/>
    </source>
</evidence>
<evidence type="ECO:0000313" key="2">
    <source>
        <dbReference type="EMBL" id="NWJ19906.1"/>
    </source>
</evidence>
<evidence type="ECO:0000259" key="1">
    <source>
        <dbReference type="Pfam" id="PF07992"/>
    </source>
</evidence>
<evidence type="ECO:0000313" key="8">
    <source>
        <dbReference type="Proteomes" id="UP000563820"/>
    </source>
</evidence>
<dbReference type="PANTHER" id="PTHR43755:SF1">
    <property type="entry name" value="FAD-DEPENDENT PYRIDINE NUCLEOTIDE-DISULPHIDE OXIDOREDUCTASE"/>
    <property type="match status" value="1"/>
</dbReference>
<dbReference type="Gene3D" id="3.50.50.60">
    <property type="entry name" value="FAD/NAD(P)-binding domain"/>
    <property type="match status" value="2"/>
</dbReference>
<feature type="domain" description="FAD/NAD(P)-binding" evidence="1">
    <location>
        <begin position="6"/>
        <end position="129"/>
    </location>
</feature>